<dbReference type="SUPFAM" id="SSF63829">
    <property type="entry name" value="Calcium-dependent phosphotriesterase"/>
    <property type="match status" value="1"/>
</dbReference>
<proteinExistence type="predicted"/>
<dbReference type="InterPro" id="IPR015943">
    <property type="entry name" value="WD40/YVTN_repeat-like_dom_sf"/>
</dbReference>
<dbReference type="SUPFAM" id="SSF48208">
    <property type="entry name" value="Six-hairpin glycosidases"/>
    <property type="match status" value="1"/>
</dbReference>
<dbReference type="AlphaFoldDB" id="A0A1S2VRX5"/>
<dbReference type="Proteomes" id="UP000181790">
    <property type="component" value="Unassembled WGS sequence"/>
</dbReference>
<dbReference type="InterPro" id="IPR008928">
    <property type="entry name" value="6-hairpin_glycosidase_sf"/>
</dbReference>
<reference evidence="1 2" key="1">
    <citation type="submission" date="2016-10" db="EMBL/GenBank/DDBJ databases">
        <title>Arsenicibacter rosenii gen. nov., sp. nov., an efficient arsenic-methylating bacterium isolated from an arsenic-contaminated paddy soil.</title>
        <authorList>
            <person name="Huang K."/>
        </authorList>
    </citation>
    <scope>NUCLEOTIDE SEQUENCE [LARGE SCALE GENOMIC DNA]</scope>
    <source>
        <strain evidence="1 2">SM-1</strain>
    </source>
</reference>
<keyword evidence="2" id="KW-1185">Reference proteome</keyword>
<protein>
    <submittedName>
        <fullName evidence="1">Regulator</fullName>
    </submittedName>
</protein>
<name>A0A1S2VRX5_9BACT</name>
<dbReference type="Gene3D" id="2.130.10.10">
    <property type="entry name" value="YVTN repeat-like/Quinoprotein amine dehydrogenase"/>
    <property type="match status" value="2"/>
</dbReference>
<dbReference type="RefSeq" id="WP_071501742.1">
    <property type="nucleotide sequence ID" value="NZ_MORL01000001.1"/>
</dbReference>
<gene>
    <name evidence="1" type="ORF">BLX24_00465</name>
</gene>
<dbReference type="GO" id="GO:0005975">
    <property type="term" value="P:carbohydrate metabolic process"/>
    <property type="evidence" value="ECO:0007669"/>
    <property type="project" value="InterPro"/>
</dbReference>
<dbReference type="OrthoDB" id="610763at2"/>
<dbReference type="EMBL" id="MORL01000001">
    <property type="protein sequence ID" value="OIN61240.1"/>
    <property type="molecule type" value="Genomic_DNA"/>
</dbReference>
<evidence type="ECO:0000313" key="2">
    <source>
        <dbReference type="Proteomes" id="UP000181790"/>
    </source>
</evidence>
<evidence type="ECO:0000313" key="1">
    <source>
        <dbReference type="EMBL" id="OIN61240.1"/>
    </source>
</evidence>
<accession>A0A1S2VRX5</accession>
<organism evidence="1 2">
    <name type="scientific">Arsenicibacter rosenii</name>
    <dbReference type="NCBI Taxonomy" id="1750698"/>
    <lineage>
        <taxon>Bacteria</taxon>
        <taxon>Pseudomonadati</taxon>
        <taxon>Bacteroidota</taxon>
        <taxon>Cytophagia</taxon>
        <taxon>Cytophagales</taxon>
        <taxon>Spirosomataceae</taxon>
        <taxon>Arsenicibacter</taxon>
    </lineage>
</organism>
<sequence>MVIPYNIWRNSGNWLTAFCAILLLQGCHSQKPQEQPYVDKAFWQEDHKPYPVSTDPADNDVRSIAVAPDQTVWIATATGIFRKPQSTSVWEPVLPADHKGPAFSVGIDKAGTVWLGTWQGLFRYQQNRLETIAGTNGPITSVCPAAEGTYAIGPQGIWLVSNGQVVKKGYTLPRSVRHSLSDGQGGLWIASDVGLYHCTPKGVDVYQSTKHLLSAYVKGLAYDSRQQLWAAGLGGVSQLANHRKTGVLTPEEGLPAIYATCVERAPDSTMWVGTEQGVVRYRPDGSRSLLFSQRWLLDDRIVAIAFDQAGTAWIATPKGVSAIRKRSMTLAQKAGYFYDMLMKRHIRAPWIAGQCRLPVAGNVSVWEPEDDDNDGEYTGNYLAMEAFRYAATKSPDAKAKAAKAFRFLRLLQEVTGTDGFFARTIVPAGWDTARLHDGNRTYTARELAGELAKEPRFKPVHVRWHRSEDGKWLWKGDTSSDEMCGHMFGYFFYYELVADEPEKQLVRTHIRHLVDHLIKHNFNLTDIDGKPTRWGVWSPQQLNHDPEWAPDRSQNSMELLTFLKLAYYVTNDAKYQQQYLRLIREEGYLDNMANIPNQNPAWFIYFDVMLQAYCYPILLKCEKDPTLLAFYRNHMSAWFDRRRNDHNPLINFLYSYASDQPGELENSVRFFENTPLDLVDWPIDHTKREDIRIVRKPVLDDSQVSELQPPAVRLAIRWDKNPWTATGGDPHREREPVFWLLPYWMGRYLGSING</sequence>
<comment type="caution">
    <text evidence="1">The sequence shown here is derived from an EMBL/GenBank/DDBJ whole genome shotgun (WGS) entry which is preliminary data.</text>
</comment>